<dbReference type="EMBL" id="JACGCM010000837">
    <property type="protein sequence ID" value="KAF6165616.1"/>
    <property type="molecule type" value="Genomic_DNA"/>
</dbReference>
<feature type="transmembrane region" description="Helical" evidence="1">
    <location>
        <begin position="12"/>
        <end position="31"/>
    </location>
</feature>
<name>A0A7J7NEK7_9MAGN</name>
<evidence type="ECO:0000256" key="1">
    <source>
        <dbReference type="SAM" id="Phobius"/>
    </source>
</evidence>
<keyword evidence="1" id="KW-1133">Transmembrane helix</keyword>
<dbReference type="AlphaFoldDB" id="A0A7J7NEK7"/>
<organism evidence="2 3">
    <name type="scientific">Kingdonia uniflora</name>
    <dbReference type="NCBI Taxonomy" id="39325"/>
    <lineage>
        <taxon>Eukaryota</taxon>
        <taxon>Viridiplantae</taxon>
        <taxon>Streptophyta</taxon>
        <taxon>Embryophyta</taxon>
        <taxon>Tracheophyta</taxon>
        <taxon>Spermatophyta</taxon>
        <taxon>Magnoliopsida</taxon>
        <taxon>Ranunculales</taxon>
        <taxon>Circaeasteraceae</taxon>
        <taxon>Kingdonia</taxon>
    </lineage>
</organism>
<comment type="caution">
    <text evidence="2">The sequence shown here is derived from an EMBL/GenBank/DDBJ whole genome shotgun (WGS) entry which is preliminary data.</text>
</comment>
<dbReference type="Proteomes" id="UP000541444">
    <property type="component" value="Unassembled WGS sequence"/>
</dbReference>
<keyword evidence="1" id="KW-0812">Transmembrane</keyword>
<proteinExistence type="predicted"/>
<sequence length="60" mass="7193">MYYASPNSGDRYYLDLLLTVVKGLTSFRIYVHRMAFYMTHSRQHVLSWDFLKMIKNGMII</sequence>
<keyword evidence="1" id="KW-0472">Membrane</keyword>
<evidence type="ECO:0000313" key="3">
    <source>
        <dbReference type="Proteomes" id="UP000541444"/>
    </source>
</evidence>
<protein>
    <submittedName>
        <fullName evidence="2">Uncharacterized protein</fullName>
    </submittedName>
</protein>
<accession>A0A7J7NEK7</accession>
<keyword evidence="3" id="KW-1185">Reference proteome</keyword>
<gene>
    <name evidence="2" type="ORF">GIB67_038163</name>
</gene>
<evidence type="ECO:0000313" key="2">
    <source>
        <dbReference type="EMBL" id="KAF6165616.1"/>
    </source>
</evidence>
<reference evidence="2 3" key="1">
    <citation type="journal article" date="2020" name="IScience">
        <title>Genome Sequencing of the Endangered Kingdonia uniflora (Circaeasteraceae, Ranunculales) Reveals Potential Mechanisms of Evolutionary Specialization.</title>
        <authorList>
            <person name="Sun Y."/>
            <person name="Deng T."/>
            <person name="Zhang A."/>
            <person name="Moore M.J."/>
            <person name="Landis J.B."/>
            <person name="Lin N."/>
            <person name="Zhang H."/>
            <person name="Zhang X."/>
            <person name="Huang J."/>
            <person name="Zhang X."/>
            <person name="Sun H."/>
            <person name="Wang H."/>
        </authorList>
    </citation>
    <scope>NUCLEOTIDE SEQUENCE [LARGE SCALE GENOMIC DNA]</scope>
    <source>
        <strain evidence="2">TB1705</strain>
        <tissue evidence="2">Leaf</tissue>
    </source>
</reference>